<evidence type="ECO:0000313" key="1">
    <source>
        <dbReference type="EMBL" id="GBE59098.1"/>
    </source>
</evidence>
<evidence type="ECO:0000313" key="2">
    <source>
        <dbReference type="Proteomes" id="UP000236319"/>
    </source>
</evidence>
<comment type="caution">
    <text evidence="1">The sequence shown here is derived from an EMBL/GenBank/DDBJ whole genome shotgun (WGS) entry which is preliminary data.</text>
</comment>
<dbReference type="GeneID" id="39872868"/>
<gene>
    <name evidence="1" type="ORF">BOVATA_005910</name>
</gene>
<keyword evidence="2" id="KW-1185">Reference proteome</keyword>
<dbReference type="RefSeq" id="XP_028865341.1">
    <property type="nucleotide sequence ID" value="XM_029009508.1"/>
</dbReference>
<reference evidence="1 2" key="1">
    <citation type="journal article" date="2017" name="BMC Genomics">
        <title>Whole-genome assembly of Babesia ovata and comparative genomics between closely related pathogens.</title>
        <authorList>
            <person name="Yamagishi J."/>
            <person name="Asada M."/>
            <person name="Hakimi H."/>
            <person name="Tanaka T.Q."/>
            <person name="Sugimoto C."/>
            <person name="Kawazu S."/>
        </authorList>
    </citation>
    <scope>NUCLEOTIDE SEQUENCE [LARGE SCALE GENOMIC DNA]</scope>
    <source>
        <strain evidence="1 2">Miyake</strain>
    </source>
</reference>
<protein>
    <submittedName>
        <fullName evidence="1">FAD-linked oxidase, putative</fullName>
    </submittedName>
</protein>
<name>A0A2H6K7Z5_9APIC</name>
<dbReference type="Proteomes" id="UP000236319">
    <property type="component" value="Unassembled WGS sequence"/>
</dbReference>
<dbReference type="EMBL" id="BDSA01000001">
    <property type="protein sequence ID" value="GBE59098.1"/>
    <property type="molecule type" value="Genomic_DNA"/>
</dbReference>
<proteinExistence type="predicted"/>
<dbReference type="VEuPathDB" id="PiroplasmaDB:BOVATA_005910"/>
<sequence>MNAKLPALSETDAKCRNSPVCNAPVLCDFELDSEVRLSTSDLRWKYLDMPTFGRLLEVLFAFNDLRAGFCGEKSGATAPRPSVLVEDVYIPWAMSRSLSGTLFTAFFAPPEREL</sequence>
<accession>A0A2H6K7Z5</accession>
<dbReference type="AlphaFoldDB" id="A0A2H6K7Z5"/>
<organism evidence="1 2">
    <name type="scientific">Babesia ovata</name>
    <dbReference type="NCBI Taxonomy" id="189622"/>
    <lineage>
        <taxon>Eukaryota</taxon>
        <taxon>Sar</taxon>
        <taxon>Alveolata</taxon>
        <taxon>Apicomplexa</taxon>
        <taxon>Aconoidasida</taxon>
        <taxon>Piroplasmida</taxon>
        <taxon>Babesiidae</taxon>
        <taxon>Babesia</taxon>
    </lineage>
</organism>